<dbReference type="CDD" id="cd16841">
    <property type="entry name" value="RraA_family"/>
    <property type="match status" value="1"/>
</dbReference>
<evidence type="ECO:0000313" key="3">
    <source>
        <dbReference type="Proteomes" id="UP000790833"/>
    </source>
</evidence>
<comment type="cofactor">
    <cofactor evidence="1">
        <name>Mg(2+)</name>
        <dbReference type="ChEBI" id="CHEBI:18420"/>
    </cofactor>
</comment>
<reference evidence="2" key="1">
    <citation type="submission" date="2021-03" db="EMBL/GenBank/DDBJ databases">
        <authorList>
            <person name="Palmer J.M."/>
        </authorList>
    </citation>
    <scope>NUCLEOTIDE SEQUENCE</scope>
    <source>
        <strain evidence="2">ARV_011</strain>
    </source>
</reference>
<keyword evidence="1" id="KW-0479">Metal-binding</keyword>
<dbReference type="EMBL" id="JAHMUF010000025">
    <property type="protein sequence ID" value="KAG7191637.1"/>
    <property type="molecule type" value="Genomic_DNA"/>
</dbReference>
<evidence type="ECO:0000313" key="2">
    <source>
        <dbReference type="EMBL" id="KAG7191637.1"/>
    </source>
</evidence>
<evidence type="ECO:0000256" key="1">
    <source>
        <dbReference type="PIRSR" id="PIRSR605493-1"/>
    </source>
</evidence>
<accession>A0A9P8AH06</accession>
<name>A0A9P8AH06_9ASCO</name>
<keyword evidence="3" id="KW-1185">Reference proteome</keyword>
<feature type="binding site" evidence="1">
    <location>
        <begin position="100"/>
        <end position="103"/>
    </location>
    <ligand>
        <name>substrate</name>
    </ligand>
</feature>
<proteinExistence type="predicted"/>
<dbReference type="GO" id="GO:0047443">
    <property type="term" value="F:4-hydroxy-4-methyl-2-oxoglutarate aldolase activity"/>
    <property type="evidence" value="ECO:0007669"/>
    <property type="project" value="TreeGrafter"/>
</dbReference>
<sequence length="236" mass="25653">MLVVKKLLQYTPCDVSDALVKYGVSNGGYIPNLVKQSGPDSTVVGQAYTVLYAAKSDPRPAIKESYIDIIPQGAVLVMALAPELQLPHAPYVRVNNALYGGLMSTRASYRGAAGSVILGRIRDLDEHRELKYPVWSYGVGSTAPGPVVKVVGINVPVEIRVQLMEIDKDFETIKVNAGDYIVADKNGAVVLNQGHPKFHDILEYIPKRVAADTLVSEDIKKGKPAAESQKQRRANL</sequence>
<dbReference type="SUPFAM" id="SSF89562">
    <property type="entry name" value="RraA-like"/>
    <property type="match status" value="1"/>
</dbReference>
<dbReference type="OrthoDB" id="1476984at2759"/>
<dbReference type="GeneID" id="66116280"/>
<dbReference type="InterPro" id="IPR036704">
    <property type="entry name" value="RraA/RraA-like_sf"/>
</dbReference>
<dbReference type="GO" id="GO:0008948">
    <property type="term" value="F:oxaloacetate decarboxylase activity"/>
    <property type="evidence" value="ECO:0007669"/>
    <property type="project" value="TreeGrafter"/>
</dbReference>
<dbReference type="GO" id="GO:0046872">
    <property type="term" value="F:metal ion binding"/>
    <property type="evidence" value="ECO:0007669"/>
    <property type="project" value="UniProtKB-KW"/>
</dbReference>
<organism evidence="2 3">
    <name type="scientific">Scheffersomyces spartinae</name>
    <dbReference type="NCBI Taxonomy" id="45513"/>
    <lineage>
        <taxon>Eukaryota</taxon>
        <taxon>Fungi</taxon>
        <taxon>Dikarya</taxon>
        <taxon>Ascomycota</taxon>
        <taxon>Saccharomycotina</taxon>
        <taxon>Pichiomycetes</taxon>
        <taxon>Debaryomycetaceae</taxon>
        <taxon>Scheffersomyces</taxon>
    </lineage>
</organism>
<dbReference type="Proteomes" id="UP000790833">
    <property type="component" value="Unassembled WGS sequence"/>
</dbReference>
<feature type="binding site" evidence="1">
    <location>
        <position position="122"/>
    </location>
    <ligand>
        <name>substrate</name>
    </ligand>
</feature>
<dbReference type="PANTHER" id="PTHR33254">
    <property type="entry name" value="4-HYDROXY-4-METHYL-2-OXOGLUTARATE ALDOLASE 3-RELATED"/>
    <property type="match status" value="1"/>
</dbReference>
<dbReference type="RefSeq" id="XP_043047189.1">
    <property type="nucleotide sequence ID" value="XM_043193653.1"/>
</dbReference>
<feature type="binding site" evidence="1">
    <location>
        <position position="123"/>
    </location>
    <ligand>
        <name>substrate</name>
    </ligand>
</feature>
<gene>
    <name evidence="2" type="ORF">KQ657_002906</name>
</gene>
<dbReference type="PANTHER" id="PTHR33254:SF28">
    <property type="entry name" value="4-HYDROXY-4-METHYL-2-OXOGLUTARATE ALDOLASE"/>
    <property type="match status" value="1"/>
</dbReference>
<dbReference type="Pfam" id="PF03737">
    <property type="entry name" value="RraA-like"/>
    <property type="match status" value="1"/>
</dbReference>
<protein>
    <recommendedName>
        <fullName evidence="4">4-hydroxy-4-methyl-2-oxoglutarate aldolase</fullName>
    </recommendedName>
</protein>
<dbReference type="InterPro" id="IPR005493">
    <property type="entry name" value="RraA/RraA-like"/>
</dbReference>
<dbReference type="Gene3D" id="3.50.30.40">
    <property type="entry name" value="Ribonuclease E inhibitor RraA/RraA-like"/>
    <property type="match status" value="1"/>
</dbReference>
<evidence type="ECO:0008006" key="4">
    <source>
        <dbReference type="Google" id="ProtNLM"/>
    </source>
</evidence>
<keyword evidence="1" id="KW-0460">Magnesium</keyword>
<comment type="caution">
    <text evidence="2">The sequence shown here is derived from an EMBL/GenBank/DDBJ whole genome shotgun (WGS) entry which is preliminary data.</text>
</comment>
<dbReference type="AlphaFoldDB" id="A0A9P8AH06"/>